<dbReference type="InterPro" id="IPR050697">
    <property type="entry name" value="Adenylyl/Guanylyl_Cyclase_3/4"/>
</dbReference>
<accession>A0A9X4H0X4</accession>
<keyword evidence="5 7" id="KW-1133">Transmembrane helix</keyword>
<dbReference type="Pfam" id="PF05226">
    <property type="entry name" value="CHASE2"/>
    <property type="match status" value="1"/>
</dbReference>
<dbReference type="GO" id="GO:0006171">
    <property type="term" value="P:cAMP biosynthetic process"/>
    <property type="evidence" value="ECO:0007669"/>
    <property type="project" value="TreeGrafter"/>
</dbReference>
<dbReference type="PROSITE" id="PS50125">
    <property type="entry name" value="GUANYLATE_CYCLASE_2"/>
    <property type="match status" value="1"/>
</dbReference>
<evidence type="ECO:0000256" key="4">
    <source>
        <dbReference type="ARBA" id="ARBA00022692"/>
    </source>
</evidence>
<evidence type="ECO:0000256" key="6">
    <source>
        <dbReference type="ARBA" id="ARBA00023136"/>
    </source>
</evidence>
<name>A0A9X4H0X4_9FIRM</name>
<dbReference type="AlphaFoldDB" id="A0A9X4H0X4"/>
<keyword evidence="6 7" id="KW-0472">Membrane</keyword>
<dbReference type="PANTHER" id="PTHR43081">
    <property type="entry name" value="ADENYLATE CYCLASE, TERMINAL-DIFFERENTIATION SPECIFIC-RELATED"/>
    <property type="match status" value="1"/>
</dbReference>
<dbReference type="Gene3D" id="3.30.70.1230">
    <property type="entry name" value="Nucleotide cyclase"/>
    <property type="match status" value="1"/>
</dbReference>
<feature type="transmembrane region" description="Helical" evidence="7">
    <location>
        <begin position="365"/>
        <end position="385"/>
    </location>
</feature>
<evidence type="ECO:0000259" key="8">
    <source>
        <dbReference type="PROSITE" id="PS50125"/>
    </source>
</evidence>
<dbReference type="SUPFAM" id="SSF55073">
    <property type="entry name" value="Nucleotide cyclase"/>
    <property type="match status" value="1"/>
</dbReference>
<organism evidence="9 10">
    <name type="scientific">Pelotomaculum isophthalicicum JI</name>
    <dbReference type="NCBI Taxonomy" id="947010"/>
    <lineage>
        <taxon>Bacteria</taxon>
        <taxon>Bacillati</taxon>
        <taxon>Bacillota</taxon>
        <taxon>Clostridia</taxon>
        <taxon>Eubacteriales</taxon>
        <taxon>Desulfotomaculaceae</taxon>
        <taxon>Pelotomaculum</taxon>
    </lineage>
</organism>
<comment type="subcellular location">
    <subcellularLocation>
        <location evidence="1">Cell envelope</location>
    </subcellularLocation>
</comment>
<evidence type="ECO:0000256" key="3">
    <source>
        <dbReference type="ARBA" id="ARBA00022475"/>
    </source>
</evidence>
<gene>
    <name evidence="9" type="ORF">L7E55_02010</name>
</gene>
<dbReference type="RefSeq" id="WP_277442317.1">
    <property type="nucleotide sequence ID" value="NZ_JAKOAV010000002.1"/>
</dbReference>
<dbReference type="Pfam" id="PF00211">
    <property type="entry name" value="Guanylate_cyc"/>
    <property type="match status" value="1"/>
</dbReference>
<dbReference type="GO" id="GO:0035556">
    <property type="term" value="P:intracellular signal transduction"/>
    <property type="evidence" value="ECO:0007669"/>
    <property type="project" value="InterPro"/>
</dbReference>
<comment type="caution">
    <text evidence="9">The sequence shown here is derived from an EMBL/GenBank/DDBJ whole genome shotgun (WGS) entry which is preliminary data.</text>
</comment>
<reference evidence="9" key="1">
    <citation type="submission" date="2022-02" db="EMBL/GenBank/DDBJ databases">
        <authorList>
            <person name="Leng L."/>
        </authorList>
    </citation>
    <scope>NUCLEOTIDE SEQUENCE</scope>
    <source>
        <strain evidence="9">JI</strain>
    </source>
</reference>
<comment type="similarity">
    <text evidence="2">Belongs to the adenylyl cyclase class-3 family.</text>
</comment>
<dbReference type="Proteomes" id="UP001154312">
    <property type="component" value="Unassembled WGS sequence"/>
</dbReference>
<proteinExistence type="inferred from homology"/>
<feature type="domain" description="Guanylate cyclase" evidence="8">
    <location>
        <begin position="427"/>
        <end position="559"/>
    </location>
</feature>
<dbReference type="PANTHER" id="PTHR43081:SF1">
    <property type="entry name" value="ADENYLATE CYCLASE, TERMINAL-DIFFERENTIATION SPECIFIC"/>
    <property type="match status" value="1"/>
</dbReference>
<feature type="transmembrane region" description="Helical" evidence="7">
    <location>
        <begin position="311"/>
        <end position="331"/>
    </location>
</feature>
<keyword evidence="3" id="KW-1003">Cell membrane</keyword>
<dbReference type="InterPro" id="IPR029787">
    <property type="entry name" value="Nucleotide_cyclase"/>
</dbReference>
<sequence>MRGWVEKLKGKGVAFALVVLVMVTSLAGAWEGLELGLYDSWFKLRGARPAPEDIVVVAIDDRSIGEIGLLPWPRQMYARLLEKLKDAKVVCFDVVFDTPGTPEDNAALAAAVKAQGRVVLGNMFSFEQNAAGEVYQVPRFPVKQLAAATNGIGFANVPEDVDSVIRRVTTVDTNTFGRPFPSLSVATYLVEKGLNPNSLKLDGKGVLYAGDLAVPIDNKYQSLINFWGPASTFQTYSFTDILNDRVSSDKLAGKVVFIGFTSASEHDYVTTPFTLGNMVLGGALPSPGVEVHASALATYHAESFYKRAPQAVNLVILLLVGVLSVAGVSRAKNPLRGLLYLLVILAAAGVGVYLSWYYGRYWVNLASPLGLGMLIYTGMTAENLVRTEMDRRRTRALFARYVPPAVVSDLLQHPEDIVLGGMRVELTIFFSDVRGFTSFSEDKTPEYVVQRLNEYFTEMNAIIFKHGGTLDKYMGDGIMAFFGAPIHYEDHADRALAASLEMLERLKELNKKWEDQGEPLFNIGVGINSGPVVVGNVGSPERMDYTIMGGEVNLASRLESMNKEYKTNIIMSDRALKYLKNKDNLPGEITLLGETSVRGMVEKVLIYTVKAKQVSEASGEVS</sequence>
<keyword evidence="10" id="KW-1185">Reference proteome</keyword>
<dbReference type="InterPro" id="IPR001054">
    <property type="entry name" value="A/G_cyclase"/>
</dbReference>
<keyword evidence="4 7" id="KW-0812">Transmembrane</keyword>
<dbReference type="CDD" id="cd07302">
    <property type="entry name" value="CHD"/>
    <property type="match status" value="1"/>
</dbReference>
<protein>
    <submittedName>
        <fullName evidence="9">Adenylate/guanylate cyclase domain-containing protein</fullName>
    </submittedName>
</protein>
<dbReference type="SMART" id="SM00044">
    <property type="entry name" value="CYCc"/>
    <property type="match status" value="1"/>
</dbReference>
<evidence type="ECO:0000256" key="1">
    <source>
        <dbReference type="ARBA" id="ARBA00004196"/>
    </source>
</evidence>
<evidence type="ECO:0000313" key="10">
    <source>
        <dbReference type="Proteomes" id="UP001154312"/>
    </source>
</evidence>
<feature type="transmembrane region" description="Helical" evidence="7">
    <location>
        <begin position="338"/>
        <end position="359"/>
    </location>
</feature>
<evidence type="ECO:0000313" key="9">
    <source>
        <dbReference type="EMBL" id="MDF9407141.1"/>
    </source>
</evidence>
<evidence type="ECO:0000256" key="5">
    <source>
        <dbReference type="ARBA" id="ARBA00022989"/>
    </source>
</evidence>
<dbReference type="EMBL" id="JAKOAV010000002">
    <property type="protein sequence ID" value="MDF9407141.1"/>
    <property type="molecule type" value="Genomic_DNA"/>
</dbReference>
<evidence type="ECO:0000256" key="7">
    <source>
        <dbReference type="SAM" id="Phobius"/>
    </source>
</evidence>
<evidence type="ECO:0000256" key="2">
    <source>
        <dbReference type="ARBA" id="ARBA00005381"/>
    </source>
</evidence>
<dbReference type="GO" id="GO:0030313">
    <property type="term" value="C:cell envelope"/>
    <property type="evidence" value="ECO:0007669"/>
    <property type="project" value="UniProtKB-SubCell"/>
</dbReference>
<dbReference type="FunFam" id="3.30.70.1230:FF:000016">
    <property type="entry name" value="Adenylate/guanylate cyclase domain-containing protein"/>
    <property type="match status" value="1"/>
</dbReference>
<dbReference type="InterPro" id="IPR007890">
    <property type="entry name" value="CHASE2"/>
</dbReference>
<dbReference type="GO" id="GO:0004016">
    <property type="term" value="F:adenylate cyclase activity"/>
    <property type="evidence" value="ECO:0007669"/>
    <property type="project" value="UniProtKB-ARBA"/>
</dbReference>
<dbReference type="SMART" id="SM01080">
    <property type="entry name" value="CHASE2"/>
    <property type="match status" value="1"/>
</dbReference>